<evidence type="ECO:0000313" key="13">
    <source>
        <dbReference type="Proteomes" id="UP000218181"/>
    </source>
</evidence>
<reference evidence="12 13" key="1">
    <citation type="submission" date="2014-12" db="EMBL/GenBank/DDBJ databases">
        <title>Draft genome sequences of 10 type strains of Lactococcus.</title>
        <authorList>
            <person name="Sun Z."/>
            <person name="Zhong Z."/>
            <person name="Liu W."/>
            <person name="Zhang W."/>
            <person name="Zhang H."/>
        </authorList>
    </citation>
    <scope>NUCLEOTIDE SEQUENCE [LARGE SCALE GENOMIC DNA]</scope>
    <source>
        <strain evidence="12 13">JCM 16395</strain>
    </source>
</reference>
<dbReference type="Proteomes" id="UP000218181">
    <property type="component" value="Unassembled WGS sequence"/>
</dbReference>
<dbReference type="AlphaFoldDB" id="A0A2A5RN72"/>
<proteinExistence type="predicted"/>
<keyword evidence="5 12" id="KW-0418">Kinase</keyword>
<comment type="pathway">
    <text evidence="9">Isoprenoid biosynthesis; isopentenyl diphosphate biosynthesis via mevalonate pathway; isopentenyl diphosphate from (R)-mevalonate: step 1/3.</text>
</comment>
<dbReference type="SUPFAM" id="SSF54211">
    <property type="entry name" value="Ribosomal protein S5 domain 2-like"/>
    <property type="match status" value="1"/>
</dbReference>
<dbReference type="InterPro" id="IPR036554">
    <property type="entry name" value="GHMP_kinase_C_sf"/>
</dbReference>
<dbReference type="InterPro" id="IPR020568">
    <property type="entry name" value="Ribosomal_Su5_D2-typ_SF"/>
</dbReference>
<dbReference type="GO" id="GO:0008299">
    <property type="term" value="P:isoprenoid biosynthetic process"/>
    <property type="evidence" value="ECO:0007669"/>
    <property type="project" value="InterPro"/>
</dbReference>
<keyword evidence="1" id="KW-0963">Cytoplasm</keyword>
<dbReference type="PANTHER" id="PTHR43290:SF2">
    <property type="entry name" value="MEVALONATE KINASE"/>
    <property type="match status" value="1"/>
</dbReference>
<evidence type="ECO:0000256" key="9">
    <source>
        <dbReference type="ARBA" id="ARBA00029438"/>
    </source>
</evidence>
<evidence type="ECO:0000256" key="3">
    <source>
        <dbReference type="ARBA" id="ARBA00022679"/>
    </source>
</evidence>
<evidence type="ECO:0000259" key="11">
    <source>
        <dbReference type="Pfam" id="PF08544"/>
    </source>
</evidence>
<gene>
    <name evidence="12" type="ORF">RT41_GL001156</name>
</gene>
<dbReference type="SUPFAM" id="SSF55060">
    <property type="entry name" value="GHMP Kinase, C-terminal domain"/>
    <property type="match status" value="1"/>
</dbReference>
<evidence type="ECO:0000256" key="5">
    <source>
        <dbReference type="ARBA" id="ARBA00022777"/>
    </source>
</evidence>
<evidence type="ECO:0000256" key="6">
    <source>
        <dbReference type="ARBA" id="ARBA00022840"/>
    </source>
</evidence>
<keyword evidence="2" id="KW-0444">Lipid biosynthesis</keyword>
<dbReference type="InterPro" id="IPR006205">
    <property type="entry name" value="Mev_gal_kin"/>
</dbReference>
<dbReference type="STRING" id="1291764.GCA_001311235_00653"/>
<keyword evidence="4" id="KW-0547">Nucleotide-binding</keyword>
<dbReference type="GO" id="GO:0005524">
    <property type="term" value="F:ATP binding"/>
    <property type="evidence" value="ECO:0007669"/>
    <property type="project" value="UniProtKB-KW"/>
</dbReference>
<dbReference type="Pfam" id="PF00288">
    <property type="entry name" value="GHMP_kinases_N"/>
    <property type="match status" value="1"/>
</dbReference>
<organism evidence="12 13">
    <name type="scientific">Lactococcus fujiensis JCM 16395</name>
    <dbReference type="NCBI Taxonomy" id="1291764"/>
    <lineage>
        <taxon>Bacteria</taxon>
        <taxon>Bacillati</taxon>
        <taxon>Bacillota</taxon>
        <taxon>Bacilli</taxon>
        <taxon>Lactobacillales</taxon>
        <taxon>Streptococcaceae</taxon>
        <taxon>Lactococcus</taxon>
    </lineage>
</organism>
<keyword evidence="6" id="KW-0067">ATP-binding</keyword>
<dbReference type="GO" id="GO:0004496">
    <property type="term" value="F:mevalonate kinase activity"/>
    <property type="evidence" value="ECO:0007669"/>
    <property type="project" value="InterPro"/>
</dbReference>
<evidence type="ECO:0000256" key="7">
    <source>
        <dbReference type="ARBA" id="ARBA00022842"/>
    </source>
</evidence>
<dbReference type="Gene3D" id="3.30.70.890">
    <property type="entry name" value="GHMP kinase, C-terminal domain"/>
    <property type="match status" value="1"/>
</dbReference>
<dbReference type="InterPro" id="IPR013750">
    <property type="entry name" value="GHMP_kinase_C_dom"/>
</dbReference>
<dbReference type="Pfam" id="PF08544">
    <property type="entry name" value="GHMP_kinases_C"/>
    <property type="match status" value="1"/>
</dbReference>
<accession>A0A2A5RN72</accession>
<feature type="domain" description="GHMP kinase N-terminal" evidence="10">
    <location>
        <begin position="55"/>
        <end position="151"/>
    </location>
</feature>
<keyword evidence="8" id="KW-0443">Lipid metabolism</keyword>
<evidence type="ECO:0000313" key="12">
    <source>
        <dbReference type="EMBL" id="PCS00774.1"/>
    </source>
</evidence>
<dbReference type="Gene3D" id="3.30.230.10">
    <property type="match status" value="1"/>
</dbReference>
<evidence type="ECO:0000256" key="4">
    <source>
        <dbReference type="ARBA" id="ARBA00022741"/>
    </source>
</evidence>
<evidence type="ECO:0000259" key="10">
    <source>
        <dbReference type="Pfam" id="PF00288"/>
    </source>
</evidence>
<comment type="caution">
    <text evidence="12">The sequence shown here is derived from an EMBL/GenBank/DDBJ whole genome shotgun (WGS) entry which is preliminary data.</text>
</comment>
<dbReference type="InterPro" id="IPR006204">
    <property type="entry name" value="GHMP_kinase_N_dom"/>
</dbReference>
<evidence type="ECO:0000256" key="1">
    <source>
        <dbReference type="ARBA" id="ARBA00022490"/>
    </source>
</evidence>
<keyword evidence="3" id="KW-0808">Transferase</keyword>
<protein>
    <submittedName>
        <fullName evidence="12">Phosphomevalonate kinase</fullName>
    </submittedName>
</protein>
<evidence type="ECO:0000256" key="2">
    <source>
        <dbReference type="ARBA" id="ARBA00022516"/>
    </source>
</evidence>
<dbReference type="GO" id="GO:0005737">
    <property type="term" value="C:cytoplasm"/>
    <property type="evidence" value="ECO:0007669"/>
    <property type="project" value="InterPro"/>
</dbReference>
<keyword evidence="7" id="KW-0460">Magnesium</keyword>
<name>A0A2A5RN72_9LACT</name>
<sequence length="314" mass="35044">MARPQGEALIAAVETDFVISVSESSGNSRLETNVNLPTLDFDINNFEIPDNGWNFALCALRNLLQGQNRAGLTLKKYPQLTIKINSELGYGENKKGYGSSASVVVGIVKAVNQFMKLKIDKSKAFEYAAKAHFEIQGSGSMGDVASILSGGIIYYQSPDVNWQNWKIENSELYHPQWQAYIVMTGKSVKTGDKLKINLTEKFYETSDEIVNKIKALNQKKYFEQKKFQLFKKLILANQSLLADTLPEGYVTEKLAFALNIINRQENLVGKISGSGFGENIIVFAKNEKGIKKVTGQLARKGISIEKIRIADEQW</sequence>
<evidence type="ECO:0000256" key="8">
    <source>
        <dbReference type="ARBA" id="ARBA00023098"/>
    </source>
</evidence>
<dbReference type="PANTHER" id="PTHR43290">
    <property type="entry name" value="MEVALONATE KINASE"/>
    <property type="match status" value="1"/>
</dbReference>
<feature type="domain" description="GHMP kinase C-terminal" evidence="11">
    <location>
        <begin position="220"/>
        <end position="301"/>
    </location>
</feature>
<keyword evidence="13" id="KW-1185">Reference proteome</keyword>
<dbReference type="EMBL" id="JXJU01000003">
    <property type="protein sequence ID" value="PCS00774.1"/>
    <property type="molecule type" value="Genomic_DNA"/>
</dbReference>
<dbReference type="InterPro" id="IPR014721">
    <property type="entry name" value="Ribsml_uS5_D2-typ_fold_subgr"/>
</dbReference>